<proteinExistence type="predicted"/>
<evidence type="ECO:0000313" key="1">
    <source>
        <dbReference type="EMBL" id="KRK71880.1"/>
    </source>
</evidence>
<reference evidence="1 2" key="1">
    <citation type="journal article" date="2015" name="Genome Announc.">
        <title>Expanding the biotechnology potential of lactobacilli through comparative genomics of 213 strains and associated genera.</title>
        <authorList>
            <person name="Sun Z."/>
            <person name="Harris H.M."/>
            <person name="McCann A."/>
            <person name="Guo C."/>
            <person name="Argimon S."/>
            <person name="Zhang W."/>
            <person name="Yang X."/>
            <person name="Jeffery I.B."/>
            <person name="Cooney J.C."/>
            <person name="Kagawa T.F."/>
            <person name="Liu W."/>
            <person name="Song Y."/>
            <person name="Salvetti E."/>
            <person name="Wrobel A."/>
            <person name="Rasinkangas P."/>
            <person name="Parkhill J."/>
            <person name="Rea M.C."/>
            <person name="O'Sullivan O."/>
            <person name="Ritari J."/>
            <person name="Douillard F.P."/>
            <person name="Paul Ross R."/>
            <person name="Yang R."/>
            <person name="Briner A.E."/>
            <person name="Felis G.E."/>
            <person name="de Vos W.M."/>
            <person name="Barrangou R."/>
            <person name="Klaenhammer T.R."/>
            <person name="Caufield P.W."/>
            <person name="Cui Y."/>
            <person name="Zhang H."/>
            <person name="O'Toole P.W."/>
        </authorList>
    </citation>
    <scope>NUCLEOTIDE SEQUENCE [LARGE SCALE GENOMIC DNA]</scope>
    <source>
        <strain evidence="1 2">JCM 17158</strain>
    </source>
</reference>
<accession>A0A0R1JKV6</accession>
<comment type="caution">
    <text evidence="1">The sequence shown here is derived from an EMBL/GenBank/DDBJ whole genome shotgun (WGS) entry which is preliminary data.</text>
</comment>
<sequence>MAEKWRLMNLAAQKGIDSGDLKVSKVQVQGIQDTNGNPVAIIQTTILAETKGTQQDAQRDYM</sequence>
<evidence type="ECO:0000313" key="2">
    <source>
        <dbReference type="Proteomes" id="UP000051804"/>
    </source>
</evidence>
<dbReference type="PATRIC" id="fig|1291734.4.peg.2180"/>
<organism evidence="1 2">
    <name type="scientific">Lacticaseibacillus nasuensis JCM 17158</name>
    <dbReference type="NCBI Taxonomy" id="1291734"/>
    <lineage>
        <taxon>Bacteria</taxon>
        <taxon>Bacillati</taxon>
        <taxon>Bacillota</taxon>
        <taxon>Bacilli</taxon>
        <taxon>Lactobacillales</taxon>
        <taxon>Lactobacillaceae</taxon>
        <taxon>Lacticaseibacillus</taxon>
    </lineage>
</organism>
<protein>
    <submittedName>
        <fullName evidence="1">Uncharacterized protein</fullName>
    </submittedName>
</protein>
<dbReference type="Proteomes" id="UP000051804">
    <property type="component" value="Unassembled WGS sequence"/>
</dbReference>
<gene>
    <name evidence="1" type="ORF">FD02_GL002128</name>
</gene>
<dbReference type="EMBL" id="AZDJ01000026">
    <property type="protein sequence ID" value="KRK71880.1"/>
    <property type="molecule type" value="Genomic_DNA"/>
</dbReference>
<dbReference type="AlphaFoldDB" id="A0A0R1JKV6"/>
<name>A0A0R1JKV6_9LACO</name>
<keyword evidence="2" id="KW-1185">Reference proteome</keyword>